<dbReference type="Gene3D" id="1.20.140.10">
    <property type="entry name" value="Butyryl-CoA Dehydrogenase, subunit A, domain 3"/>
    <property type="match status" value="1"/>
</dbReference>
<evidence type="ECO:0000313" key="10">
    <source>
        <dbReference type="EMBL" id="SDG82547.1"/>
    </source>
</evidence>
<dbReference type="Pfam" id="PF00441">
    <property type="entry name" value="Acyl-CoA_dh_1"/>
    <property type="match status" value="1"/>
</dbReference>
<reference evidence="10 11" key="1">
    <citation type="submission" date="2016-10" db="EMBL/GenBank/DDBJ databases">
        <authorList>
            <person name="de Groot N.N."/>
        </authorList>
    </citation>
    <scope>NUCLEOTIDE SEQUENCE [LARGE SCALE GENOMIC DNA]</scope>
    <source>
        <strain evidence="10 11">DSM 23142</strain>
    </source>
</reference>
<dbReference type="InterPro" id="IPR006089">
    <property type="entry name" value="Acyl-CoA_DH_CS"/>
</dbReference>
<comment type="cofactor">
    <cofactor evidence="1 6">
        <name>FAD</name>
        <dbReference type="ChEBI" id="CHEBI:57692"/>
    </cofactor>
</comment>
<dbReference type="SUPFAM" id="SSF47203">
    <property type="entry name" value="Acyl-CoA dehydrogenase C-terminal domain-like"/>
    <property type="match status" value="1"/>
</dbReference>
<dbReference type="InterPro" id="IPR036250">
    <property type="entry name" value="AcylCo_DH-like_C"/>
</dbReference>
<dbReference type="InterPro" id="IPR037069">
    <property type="entry name" value="AcylCoA_DH/ox_N_sf"/>
</dbReference>
<keyword evidence="11" id="KW-1185">Reference proteome</keyword>
<evidence type="ECO:0000256" key="2">
    <source>
        <dbReference type="ARBA" id="ARBA00009347"/>
    </source>
</evidence>
<evidence type="ECO:0000259" key="9">
    <source>
        <dbReference type="Pfam" id="PF02771"/>
    </source>
</evidence>
<dbReference type="Gene3D" id="1.10.540.10">
    <property type="entry name" value="Acyl-CoA dehydrogenase/oxidase, N-terminal domain"/>
    <property type="match status" value="1"/>
</dbReference>
<dbReference type="Gene3D" id="2.40.110.10">
    <property type="entry name" value="Butyryl-CoA Dehydrogenase, subunit A, domain 2"/>
    <property type="match status" value="1"/>
</dbReference>
<proteinExistence type="inferred from homology"/>
<feature type="domain" description="Acyl-CoA oxidase/dehydrogenase middle" evidence="8">
    <location>
        <begin position="155"/>
        <end position="252"/>
    </location>
</feature>
<keyword evidence="3 6" id="KW-0285">Flavoprotein</keyword>
<dbReference type="AlphaFoldDB" id="A0A1G7XEK6"/>
<dbReference type="GO" id="GO:0050660">
    <property type="term" value="F:flavin adenine dinucleotide binding"/>
    <property type="evidence" value="ECO:0007669"/>
    <property type="project" value="InterPro"/>
</dbReference>
<dbReference type="InterPro" id="IPR013786">
    <property type="entry name" value="AcylCoA_DH/ox_N"/>
</dbReference>
<evidence type="ECO:0000313" key="11">
    <source>
        <dbReference type="Proteomes" id="UP000199009"/>
    </source>
</evidence>
<dbReference type="GO" id="GO:0003995">
    <property type="term" value="F:acyl-CoA dehydrogenase activity"/>
    <property type="evidence" value="ECO:0007669"/>
    <property type="project" value="InterPro"/>
</dbReference>
<evidence type="ECO:0000256" key="6">
    <source>
        <dbReference type="RuleBase" id="RU362125"/>
    </source>
</evidence>
<keyword evidence="4 6" id="KW-0274">FAD</keyword>
<protein>
    <submittedName>
        <fullName evidence="10">Acyl-CoA dehydrogenase</fullName>
    </submittedName>
</protein>
<evidence type="ECO:0000256" key="4">
    <source>
        <dbReference type="ARBA" id="ARBA00022827"/>
    </source>
</evidence>
<dbReference type="STRING" id="370764.SAMN04489810_1395"/>
<feature type="domain" description="Acyl-CoA dehydrogenase/oxidase N-terminal" evidence="9">
    <location>
        <begin position="40"/>
        <end position="150"/>
    </location>
</feature>
<accession>A0A1G7XEK6</accession>
<dbReference type="PROSITE" id="PS00072">
    <property type="entry name" value="ACYL_COA_DH_1"/>
    <property type="match status" value="1"/>
</dbReference>
<dbReference type="PANTHER" id="PTHR43884">
    <property type="entry name" value="ACYL-COA DEHYDROGENASE"/>
    <property type="match status" value="1"/>
</dbReference>
<gene>
    <name evidence="10" type="ORF">SAMN04489810_1395</name>
</gene>
<organism evidence="10 11">
    <name type="scientific">Microbacterium pygmaeum</name>
    <dbReference type="NCBI Taxonomy" id="370764"/>
    <lineage>
        <taxon>Bacteria</taxon>
        <taxon>Bacillati</taxon>
        <taxon>Actinomycetota</taxon>
        <taxon>Actinomycetes</taxon>
        <taxon>Micrococcales</taxon>
        <taxon>Microbacteriaceae</taxon>
        <taxon>Microbacterium</taxon>
    </lineage>
</organism>
<dbReference type="InterPro" id="IPR046373">
    <property type="entry name" value="Acyl-CoA_Oxase/DH_mid-dom_sf"/>
</dbReference>
<dbReference type="SUPFAM" id="SSF56645">
    <property type="entry name" value="Acyl-CoA dehydrogenase NM domain-like"/>
    <property type="match status" value="1"/>
</dbReference>
<evidence type="ECO:0000256" key="1">
    <source>
        <dbReference type="ARBA" id="ARBA00001974"/>
    </source>
</evidence>
<dbReference type="Pfam" id="PF02771">
    <property type="entry name" value="Acyl-CoA_dh_N"/>
    <property type="match status" value="1"/>
</dbReference>
<dbReference type="InterPro" id="IPR009100">
    <property type="entry name" value="AcylCoA_DH/oxidase_NM_dom_sf"/>
</dbReference>
<feature type="domain" description="Acyl-CoA dehydrogenase/oxidase C-terminal" evidence="7">
    <location>
        <begin position="264"/>
        <end position="407"/>
    </location>
</feature>
<dbReference type="RefSeq" id="WP_091488053.1">
    <property type="nucleotide sequence ID" value="NZ_LT629692.1"/>
</dbReference>
<evidence type="ECO:0000259" key="8">
    <source>
        <dbReference type="Pfam" id="PF02770"/>
    </source>
</evidence>
<dbReference type="Pfam" id="PF02770">
    <property type="entry name" value="Acyl-CoA_dh_M"/>
    <property type="match status" value="1"/>
</dbReference>
<sequence>MSDLDFSLPFTHAPAIDRDPDAYVAAHDAFDESISDALLTPRERAVRAAMRRVAASDVAPRAAAIDRTHDFAHDSYQAVAAAGLVGLVFPEHLGGTGDTHVAYAVAMEELAAACASTSLIYMTQTHAAYPILSAGSAELAARYIPHLLDGSRYGSMAITEPDAGSDVSSIRTRATLAPNADAYVLSGSKTFITTGDRADVIVCFVTTDPRAGRAGVTAFVVEGGQDGVSAGQPFAKMGMHGSSTAEIFLSEVRVPTANRLGDEGSGWAIVMASVTKSRISAAAQGVGIARNAYVRALIALHGIHGPRLPADIAFVLAGLRGDILQARLLLLATAREVDDAEHPSVAHIGIMKQVCTDAGWNVSVKAAALLGAYGDFAELGVERGLRDAKVTQIYDGTNEVQRLLIGRDTERRLREVV</sequence>
<dbReference type="OrthoDB" id="2769798at2"/>
<evidence type="ECO:0000259" key="7">
    <source>
        <dbReference type="Pfam" id="PF00441"/>
    </source>
</evidence>
<dbReference type="EMBL" id="LT629692">
    <property type="protein sequence ID" value="SDG82547.1"/>
    <property type="molecule type" value="Genomic_DNA"/>
</dbReference>
<comment type="similarity">
    <text evidence="2 6">Belongs to the acyl-CoA dehydrogenase family.</text>
</comment>
<evidence type="ECO:0000256" key="5">
    <source>
        <dbReference type="ARBA" id="ARBA00023002"/>
    </source>
</evidence>
<dbReference type="Proteomes" id="UP000199009">
    <property type="component" value="Chromosome I"/>
</dbReference>
<evidence type="ECO:0000256" key="3">
    <source>
        <dbReference type="ARBA" id="ARBA00022630"/>
    </source>
</evidence>
<dbReference type="FunFam" id="2.40.110.10:FF:000002">
    <property type="entry name" value="Acyl-CoA dehydrogenase fadE12"/>
    <property type="match status" value="1"/>
</dbReference>
<name>A0A1G7XEK6_9MICO</name>
<keyword evidence="5 6" id="KW-0560">Oxidoreductase</keyword>
<dbReference type="PANTHER" id="PTHR43884:SF12">
    <property type="entry name" value="ISOVALERYL-COA DEHYDROGENASE, MITOCHONDRIAL-RELATED"/>
    <property type="match status" value="1"/>
</dbReference>
<dbReference type="InterPro" id="IPR006091">
    <property type="entry name" value="Acyl-CoA_Oxase/DH_mid-dom"/>
</dbReference>
<dbReference type="InterPro" id="IPR009075">
    <property type="entry name" value="AcylCo_DH/oxidase_C"/>
</dbReference>